<dbReference type="RefSeq" id="XP_016667713.1">
    <property type="nucleotide sequence ID" value="XM_016812224.2"/>
</dbReference>
<organism evidence="1 2">
    <name type="scientific">Gossypium hirsutum</name>
    <name type="common">Upland cotton</name>
    <name type="synonym">Gossypium mexicanum</name>
    <dbReference type="NCBI Taxonomy" id="3635"/>
    <lineage>
        <taxon>Eukaryota</taxon>
        <taxon>Viridiplantae</taxon>
        <taxon>Streptophyta</taxon>
        <taxon>Embryophyta</taxon>
        <taxon>Tracheophyta</taxon>
        <taxon>Spermatophyta</taxon>
        <taxon>Magnoliopsida</taxon>
        <taxon>eudicotyledons</taxon>
        <taxon>Gunneridae</taxon>
        <taxon>Pentapetalae</taxon>
        <taxon>rosids</taxon>
        <taxon>malvids</taxon>
        <taxon>Malvales</taxon>
        <taxon>Malvaceae</taxon>
        <taxon>Malvoideae</taxon>
        <taxon>Gossypium</taxon>
    </lineage>
</organism>
<evidence type="ECO:0000313" key="2">
    <source>
        <dbReference type="RefSeq" id="XP_016667713.1"/>
    </source>
</evidence>
<accession>A0A1U8HUT5</accession>
<dbReference type="KEGG" id="ghi:107888047"/>
<sequence>MDDFKYAHEQIAGGHRSSSYTHQTITWNGSNYANYTTQQLYYHCCRSFWAAQGLGCTIDLRCYNQPREYVVTEEGCVMTSRPVSLQNLFLASIFDVETLVSWCYDVGISFGPNKHL</sequence>
<evidence type="ECO:0000313" key="1">
    <source>
        <dbReference type="Proteomes" id="UP000818029"/>
    </source>
</evidence>
<proteinExistence type="predicted"/>
<reference evidence="1" key="1">
    <citation type="journal article" date="2020" name="Nat. Genet.">
        <title>Genomic diversifications of five Gossypium allopolyploid species and their impact on cotton improvement.</title>
        <authorList>
            <person name="Chen Z.J."/>
            <person name="Sreedasyam A."/>
            <person name="Ando A."/>
            <person name="Song Q."/>
            <person name="De Santiago L.M."/>
            <person name="Hulse-Kemp A.M."/>
            <person name="Ding M."/>
            <person name="Ye W."/>
            <person name="Kirkbride R.C."/>
            <person name="Jenkins J."/>
            <person name="Plott C."/>
            <person name="Lovell J."/>
            <person name="Lin Y.M."/>
            <person name="Vaughn R."/>
            <person name="Liu B."/>
            <person name="Simpson S."/>
            <person name="Scheffler B.E."/>
            <person name="Wen L."/>
            <person name="Saski C.A."/>
            <person name="Grover C.E."/>
            <person name="Hu G."/>
            <person name="Conover J.L."/>
            <person name="Carlson J.W."/>
            <person name="Shu S."/>
            <person name="Boston L.B."/>
            <person name="Williams M."/>
            <person name="Peterson D.G."/>
            <person name="McGee K."/>
            <person name="Jones D.C."/>
            <person name="Wendel J.F."/>
            <person name="Stelly D.M."/>
            <person name="Grimwood J."/>
            <person name="Schmutz J."/>
        </authorList>
    </citation>
    <scope>NUCLEOTIDE SEQUENCE [LARGE SCALE GENOMIC DNA]</scope>
    <source>
        <strain evidence="1">cv. TM-1</strain>
    </source>
</reference>
<name>A0A1U8HUT5_GOSHI</name>
<protein>
    <submittedName>
        <fullName evidence="2">Uncharacterized protein</fullName>
    </submittedName>
</protein>
<dbReference type="AlphaFoldDB" id="A0A1U8HUT5"/>
<dbReference type="PaxDb" id="3635-A0A1U8HUT5"/>
<reference evidence="2" key="2">
    <citation type="submission" date="2025-08" db="UniProtKB">
        <authorList>
            <consortium name="RefSeq"/>
        </authorList>
    </citation>
    <scope>IDENTIFICATION</scope>
</reference>
<dbReference type="Proteomes" id="UP000818029">
    <property type="component" value="Chromosome A03"/>
</dbReference>
<keyword evidence="1" id="KW-1185">Reference proteome</keyword>
<gene>
    <name evidence="2" type="primary">LOC107888047</name>
</gene>
<dbReference type="GeneID" id="107888047"/>